<dbReference type="InterPro" id="IPR000668">
    <property type="entry name" value="Peptidase_C1A_C"/>
</dbReference>
<feature type="domain" description="Peptidase C1A papain C-terminal" evidence="3">
    <location>
        <begin position="545"/>
        <end position="827"/>
    </location>
</feature>
<dbReference type="Proteomes" id="UP000243217">
    <property type="component" value="Unassembled WGS sequence"/>
</dbReference>
<dbReference type="PRINTS" id="PR00705">
    <property type="entry name" value="PAPAIN"/>
</dbReference>
<name>A0A1V9Z714_9STRA</name>
<evidence type="ECO:0000313" key="4">
    <source>
        <dbReference type="EMBL" id="OQR93707.1"/>
    </source>
</evidence>
<gene>
    <name evidence="4" type="ORF">THRCLA_08366</name>
</gene>
<evidence type="ECO:0000256" key="1">
    <source>
        <dbReference type="ARBA" id="ARBA00008455"/>
    </source>
</evidence>
<dbReference type="PROSITE" id="PS00639">
    <property type="entry name" value="THIOL_PROTEASE_HIS"/>
    <property type="match status" value="2"/>
</dbReference>
<organism evidence="4 5">
    <name type="scientific">Thraustotheca clavata</name>
    <dbReference type="NCBI Taxonomy" id="74557"/>
    <lineage>
        <taxon>Eukaryota</taxon>
        <taxon>Sar</taxon>
        <taxon>Stramenopiles</taxon>
        <taxon>Oomycota</taxon>
        <taxon>Saprolegniomycetes</taxon>
        <taxon>Saprolegniales</taxon>
        <taxon>Achlyaceae</taxon>
        <taxon>Thraustotheca</taxon>
    </lineage>
</organism>
<dbReference type="STRING" id="74557.A0A1V9Z714"/>
<protein>
    <submittedName>
        <fullName evidence="4">Cysteine protease family C01A</fullName>
    </submittedName>
</protein>
<dbReference type="GO" id="GO:0008234">
    <property type="term" value="F:cysteine-type peptidase activity"/>
    <property type="evidence" value="ECO:0007669"/>
    <property type="project" value="InterPro"/>
</dbReference>
<dbReference type="Pfam" id="PF00112">
    <property type="entry name" value="Peptidase_C1"/>
    <property type="match status" value="2"/>
</dbReference>
<sequence>MGKDGVLVDEERIFLEAFQLFHRSSEDDIAKRNLKSHINYIQDVYMHANMLGHQLTMKLGLNPRHLLEGTEGMGHPMDAVVNNMMVMKREKSRRQLVSTGTSPTLNWCTTNNPKGKSVCGDVKSQQSCGSCWAFAATDVIETAVALATGNPPVSLSSQQLLSCSTSKEIRTYEYCFAGTGSVPSWLQTTMKWDSVNDGCNGGMTHIALDDAALRIGNLASRIDWPYKDATTTTNSSAPVGPSGNRRLATNSTLGSSQYNVCGIVRPASLTAAHISGWEPALNASSCSETKDPAILLKKALASGPLAVALTAEGSFKSYTSGVYTCPTITSSNMLNHAVLLVGYDTGSEGDYWILKNSYGSMWGMSGFINIKTDSIINCGLNVFPIRALGASAGPAANVTVDGGGTLTFGGVSMGAWIAISCVVSVLTLVLTIAVECTDANGCLWMGKHGVLVGERHILQEALLRFHRTNDFATAKRNLKAHIDYIQDVYMHANMLGHQLTMKLGLNPRHLLEGTEGMGHPMDAVVNNMMVMKREKSRRQLVSTGTSPTLNWCTTNNPKGKSVCGVVKNQELCGSCWAFAATDVIETAVALATGNNPVSLSSQQLLSCSTSKKEIRTYEYCFAGTGSVPSWLQSTVKWNSSNDGCNGGMTHTALNDAAVRIGNLASHIDWPYTNAKTTTNSSAPVGPSGNRRLATNSTFDASQYNTCNSTRPASLTAAHISGWEPALNASSCSETKDPALLLKQALASGPLAVALCANCTNLKYYKSGVNTCDPISTPKMIDHALLLVGYDTDESKGDYWILKNSYGVSWGLSGFFHLKTDSIINCGLN</sequence>
<dbReference type="AlphaFoldDB" id="A0A1V9Z714"/>
<dbReference type="Gene3D" id="3.90.70.10">
    <property type="entry name" value="Cysteine proteinases"/>
    <property type="match status" value="2"/>
</dbReference>
<comment type="caution">
    <text evidence="4">The sequence shown here is derived from an EMBL/GenBank/DDBJ whole genome shotgun (WGS) entry which is preliminary data.</text>
</comment>
<dbReference type="OrthoDB" id="65740at2759"/>
<reference evidence="4 5" key="1">
    <citation type="journal article" date="2014" name="Genome Biol. Evol.">
        <title>The secreted proteins of Achlya hypogyna and Thraustotheca clavata identify the ancestral oomycete secretome and reveal gene acquisitions by horizontal gene transfer.</title>
        <authorList>
            <person name="Misner I."/>
            <person name="Blouin N."/>
            <person name="Leonard G."/>
            <person name="Richards T.A."/>
            <person name="Lane C.E."/>
        </authorList>
    </citation>
    <scope>NUCLEOTIDE SEQUENCE [LARGE SCALE GENOMIC DNA]</scope>
    <source>
        <strain evidence="4 5">ATCC 34112</strain>
    </source>
</reference>
<dbReference type="InterPro" id="IPR000169">
    <property type="entry name" value="Pept_cys_AS"/>
</dbReference>
<keyword evidence="4" id="KW-0645">Protease</keyword>
<evidence type="ECO:0000313" key="5">
    <source>
        <dbReference type="Proteomes" id="UP000243217"/>
    </source>
</evidence>
<dbReference type="InterPro" id="IPR039417">
    <property type="entry name" value="Peptidase_C1A_papain-like"/>
</dbReference>
<comment type="similarity">
    <text evidence="1">Belongs to the peptidase C1 family.</text>
</comment>
<dbReference type="InterPro" id="IPR013128">
    <property type="entry name" value="Peptidase_C1A"/>
</dbReference>
<dbReference type="SMART" id="SM00645">
    <property type="entry name" value="Pept_C1"/>
    <property type="match status" value="2"/>
</dbReference>
<dbReference type="InterPro" id="IPR038765">
    <property type="entry name" value="Papain-like_cys_pep_sf"/>
</dbReference>
<dbReference type="SUPFAM" id="SSF54001">
    <property type="entry name" value="Cysteine proteinases"/>
    <property type="match status" value="2"/>
</dbReference>
<feature type="non-terminal residue" evidence="4">
    <location>
        <position position="828"/>
    </location>
</feature>
<dbReference type="PANTHER" id="PTHR12411">
    <property type="entry name" value="CYSTEINE PROTEASE FAMILY C1-RELATED"/>
    <property type="match status" value="1"/>
</dbReference>
<feature type="domain" description="Peptidase C1A papain C-terminal" evidence="3">
    <location>
        <begin position="101"/>
        <end position="388"/>
    </location>
</feature>
<dbReference type="CDD" id="cd02248">
    <property type="entry name" value="Peptidase_C1A"/>
    <property type="match status" value="2"/>
</dbReference>
<evidence type="ECO:0000256" key="2">
    <source>
        <dbReference type="ARBA" id="ARBA00023145"/>
    </source>
</evidence>
<keyword evidence="5" id="KW-1185">Reference proteome</keyword>
<keyword evidence="2" id="KW-0865">Zymogen</keyword>
<keyword evidence="4" id="KW-0378">Hydrolase</keyword>
<accession>A0A1V9Z714</accession>
<dbReference type="EMBL" id="JNBS01002238">
    <property type="protein sequence ID" value="OQR93707.1"/>
    <property type="molecule type" value="Genomic_DNA"/>
</dbReference>
<proteinExistence type="inferred from homology"/>
<dbReference type="GO" id="GO:0006508">
    <property type="term" value="P:proteolysis"/>
    <property type="evidence" value="ECO:0007669"/>
    <property type="project" value="UniProtKB-KW"/>
</dbReference>
<dbReference type="PROSITE" id="PS00139">
    <property type="entry name" value="THIOL_PROTEASE_CYS"/>
    <property type="match status" value="2"/>
</dbReference>
<dbReference type="InterPro" id="IPR025660">
    <property type="entry name" value="Pept_his_AS"/>
</dbReference>
<evidence type="ECO:0000259" key="3">
    <source>
        <dbReference type="SMART" id="SM00645"/>
    </source>
</evidence>